<protein>
    <submittedName>
        <fullName evidence="2">Uncharacterized protein</fullName>
    </submittedName>
</protein>
<evidence type="ECO:0000256" key="1">
    <source>
        <dbReference type="SAM" id="MobiDB-lite"/>
    </source>
</evidence>
<reference evidence="2" key="2">
    <citation type="journal article" date="2015" name="Data Brief">
        <title>Shoot transcriptome of the giant reed, Arundo donax.</title>
        <authorList>
            <person name="Barrero R.A."/>
            <person name="Guerrero F.D."/>
            <person name="Moolhuijzen P."/>
            <person name="Goolsby J.A."/>
            <person name="Tidwell J."/>
            <person name="Bellgard S.E."/>
            <person name="Bellgard M.I."/>
        </authorList>
    </citation>
    <scope>NUCLEOTIDE SEQUENCE</scope>
    <source>
        <tissue evidence="2">Shoot tissue taken approximately 20 cm above the soil surface</tissue>
    </source>
</reference>
<accession>A0A0A9EBK9</accession>
<evidence type="ECO:0000313" key="2">
    <source>
        <dbReference type="EMBL" id="JAD93382.1"/>
    </source>
</evidence>
<proteinExistence type="predicted"/>
<reference evidence="2" key="1">
    <citation type="submission" date="2014-09" db="EMBL/GenBank/DDBJ databases">
        <authorList>
            <person name="Magalhaes I.L.F."/>
            <person name="Oliveira U."/>
            <person name="Santos F.R."/>
            <person name="Vidigal T.H.D.A."/>
            <person name="Brescovit A.D."/>
            <person name="Santos A.J."/>
        </authorList>
    </citation>
    <scope>NUCLEOTIDE SEQUENCE</scope>
    <source>
        <tissue evidence="2">Shoot tissue taken approximately 20 cm above the soil surface</tissue>
    </source>
</reference>
<name>A0A0A9EBK9_ARUDO</name>
<dbReference type="AlphaFoldDB" id="A0A0A9EBK9"/>
<sequence length="32" mass="3473">MCCWRGTAPWRPATARPARRPPRPAAARALAG</sequence>
<organism evidence="2">
    <name type="scientific">Arundo donax</name>
    <name type="common">Giant reed</name>
    <name type="synonym">Donax arundinaceus</name>
    <dbReference type="NCBI Taxonomy" id="35708"/>
    <lineage>
        <taxon>Eukaryota</taxon>
        <taxon>Viridiplantae</taxon>
        <taxon>Streptophyta</taxon>
        <taxon>Embryophyta</taxon>
        <taxon>Tracheophyta</taxon>
        <taxon>Spermatophyta</taxon>
        <taxon>Magnoliopsida</taxon>
        <taxon>Liliopsida</taxon>
        <taxon>Poales</taxon>
        <taxon>Poaceae</taxon>
        <taxon>PACMAD clade</taxon>
        <taxon>Arundinoideae</taxon>
        <taxon>Arundineae</taxon>
        <taxon>Arundo</taxon>
    </lineage>
</organism>
<feature type="region of interest" description="Disordered" evidence="1">
    <location>
        <begin position="1"/>
        <end position="32"/>
    </location>
</feature>
<dbReference type="EMBL" id="GBRH01204513">
    <property type="protein sequence ID" value="JAD93382.1"/>
    <property type="molecule type" value="Transcribed_RNA"/>
</dbReference>